<evidence type="ECO:0000259" key="2">
    <source>
        <dbReference type="Pfam" id="PF12172"/>
    </source>
</evidence>
<evidence type="ECO:0000259" key="1">
    <source>
        <dbReference type="Pfam" id="PF01796"/>
    </source>
</evidence>
<dbReference type="Pfam" id="PF01796">
    <property type="entry name" value="OB_ChsH2_C"/>
    <property type="match status" value="1"/>
</dbReference>
<keyword evidence="3" id="KW-0238">DNA-binding</keyword>
<reference evidence="3 4" key="1">
    <citation type="submission" date="2021-04" db="EMBL/GenBank/DDBJ databases">
        <title>Complete genome sequence of Stygiolobus sp. KN-1.</title>
        <authorList>
            <person name="Nakamura K."/>
            <person name="Sakai H."/>
            <person name="Kurosawa N."/>
        </authorList>
    </citation>
    <scope>NUCLEOTIDE SEQUENCE [LARGE SCALE GENOMIC DNA]</scope>
    <source>
        <strain evidence="3 4">KN-1</strain>
    </source>
</reference>
<name>A0A8D5ZEE9_9CREN</name>
<dbReference type="EMBL" id="AP024597">
    <property type="protein sequence ID" value="BCU69628.1"/>
    <property type="molecule type" value="Genomic_DNA"/>
</dbReference>
<dbReference type="AlphaFoldDB" id="A0A8D5ZEE9"/>
<dbReference type="Proteomes" id="UP000825123">
    <property type="component" value="Chromosome"/>
</dbReference>
<dbReference type="KEGG" id="csty:KN1_09250"/>
<evidence type="ECO:0000313" key="4">
    <source>
        <dbReference type="Proteomes" id="UP000825123"/>
    </source>
</evidence>
<dbReference type="InterPro" id="IPR022002">
    <property type="entry name" value="ChsH2_Znr"/>
</dbReference>
<dbReference type="Pfam" id="PF12172">
    <property type="entry name" value="zf-ChsH2"/>
    <property type="match status" value="1"/>
</dbReference>
<dbReference type="InterPro" id="IPR012340">
    <property type="entry name" value="NA-bd_OB-fold"/>
</dbReference>
<keyword evidence="4" id="KW-1185">Reference proteome</keyword>
<accession>A0A8D5ZEE9</accession>
<protein>
    <submittedName>
        <fullName evidence="3">DNA-binding protein</fullName>
    </submittedName>
</protein>
<evidence type="ECO:0000313" key="3">
    <source>
        <dbReference type="EMBL" id="BCU69628.1"/>
    </source>
</evidence>
<feature type="domain" description="ChsH2 rubredoxin-like zinc ribbon" evidence="2">
    <location>
        <begin position="22"/>
        <end position="57"/>
    </location>
</feature>
<organism evidence="3 4">
    <name type="scientific">Stygiolobus caldivivus</name>
    <dbReference type="NCBI Taxonomy" id="2824673"/>
    <lineage>
        <taxon>Archaea</taxon>
        <taxon>Thermoproteota</taxon>
        <taxon>Thermoprotei</taxon>
        <taxon>Sulfolobales</taxon>
        <taxon>Sulfolobaceae</taxon>
        <taxon>Stygiolobus</taxon>
    </lineage>
</organism>
<dbReference type="InterPro" id="IPR052513">
    <property type="entry name" value="Thioester_dehydratase-like"/>
</dbReference>
<sequence>MDGIPLVMKYTFPAEDLYRPFWEGLKRGEVLGTRCKRCNTLYFPPQRDCPKCMGSDMEWVGVGKSGELMTYSIVEQKPQGFENYDKYTIGIVRTEKGVNLMCWVVGTPKVGAKVSLSSDGHRVLCEVKA</sequence>
<dbReference type="PANTHER" id="PTHR34075">
    <property type="entry name" value="BLR3430 PROTEIN"/>
    <property type="match status" value="1"/>
</dbReference>
<dbReference type="InterPro" id="IPR002878">
    <property type="entry name" value="ChsH2_C"/>
</dbReference>
<dbReference type="SUPFAM" id="SSF50249">
    <property type="entry name" value="Nucleic acid-binding proteins"/>
    <property type="match status" value="1"/>
</dbReference>
<dbReference type="GO" id="GO:0003677">
    <property type="term" value="F:DNA binding"/>
    <property type="evidence" value="ECO:0007669"/>
    <property type="project" value="UniProtKB-KW"/>
</dbReference>
<dbReference type="Gene3D" id="6.10.30.10">
    <property type="match status" value="1"/>
</dbReference>
<dbReference type="PANTHER" id="PTHR34075:SF6">
    <property type="entry name" value="DNA-BINDING PROTEIN"/>
    <property type="match status" value="1"/>
</dbReference>
<feature type="domain" description="ChsH2 C-terminal OB-fold" evidence="1">
    <location>
        <begin position="59"/>
        <end position="116"/>
    </location>
</feature>
<proteinExistence type="predicted"/>
<gene>
    <name evidence="3" type="ORF">KN1_09250</name>
</gene>